<name>A0A1J4JH79_9EUKA</name>
<evidence type="ECO:0000259" key="1">
    <source>
        <dbReference type="PROSITE" id="PS51186"/>
    </source>
</evidence>
<dbReference type="GeneID" id="94844750"/>
<dbReference type="RefSeq" id="XP_068351623.1">
    <property type="nucleotide sequence ID" value="XM_068510046.1"/>
</dbReference>
<organism evidence="2 3">
    <name type="scientific">Tritrichomonas foetus</name>
    <dbReference type="NCBI Taxonomy" id="1144522"/>
    <lineage>
        <taxon>Eukaryota</taxon>
        <taxon>Metamonada</taxon>
        <taxon>Parabasalia</taxon>
        <taxon>Tritrichomonadida</taxon>
        <taxon>Tritrichomonadidae</taxon>
        <taxon>Tritrichomonas</taxon>
    </lineage>
</organism>
<dbReference type="InterPro" id="IPR016181">
    <property type="entry name" value="Acyl_CoA_acyltransferase"/>
</dbReference>
<dbReference type="InterPro" id="IPR051531">
    <property type="entry name" value="N-acetyltransferase"/>
</dbReference>
<dbReference type="VEuPathDB" id="TrichDB:TRFO_35078"/>
<dbReference type="Pfam" id="PF13302">
    <property type="entry name" value="Acetyltransf_3"/>
    <property type="match status" value="1"/>
</dbReference>
<comment type="caution">
    <text evidence="2">The sequence shown here is derived from an EMBL/GenBank/DDBJ whole genome shotgun (WGS) entry which is preliminary data.</text>
</comment>
<evidence type="ECO:0000313" key="2">
    <source>
        <dbReference type="EMBL" id="OHS98486.1"/>
    </source>
</evidence>
<sequence length="165" mass="18980">MQIETERFLLRPIVESDANALFEVTSDSEVTRFMRFSKHEKVSDALDLIKDYHKNGDHAFSVIEKKSNEFVGVFCLKINQDDQSDLVLSVYFGRKFWNKGINSELMKYFVANCNKLFGNKSLSAYIVEANQASCHVIEKSGFKLVKTMKFDGWDGTLLLYKLNLV</sequence>
<dbReference type="PANTHER" id="PTHR43792">
    <property type="entry name" value="GNAT FAMILY, PUTATIVE (AFU_ORTHOLOGUE AFUA_3G00765)-RELATED-RELATED"/>
    <property type="match status" value="1"/>
</dbReference>
<dbReference type="AlphaFoldDB" id="A0A1J4JH79"/>
<dbReference type="PROSITE" id="PS51186">
    <property type="entry name" value="GNAT"/>
    <property type="match status" value="1"/>
</dbReference>
<proteinExistence type="predicted"/>
<accession>A0A1J4JH79</accession>
<dbReference type="Gene3D" id="3.40.630.30">
    <property type="match status" value="1"/>
</dbReference>
<reference evidence="2" key="1">
    <citation type="submission" date="2016-10" db="EMBL/GenBank/DDBJ databases">
        <authorList>
            <person name="Benchimol M."/>
            <person name="Almeida L.G."/>
            <person name="Vasconcelos A.T."/>
            <person name="Perreira-Neves A."/>
            <person name="Rosa I.A."/>
            <person name="Tasca T."/>
            <person name="Bogo M.R."/>
            <person name="de Souza W."/>
        </authorList>
    </citation>
    <scope>NUCLEOTIDE SEQUENCE [LARGE SCALE GENOMIC DNA]</scope>
    <source>
        <strain evidence="2">K</strain>
    </source>
</reference>
<dbReference type="InterPro" id="IPR000182">
    <property type="entry name" value="GNAT_dom"/>
</dbReference>
<dbReference type="EMBL" id="MLAK01001052">
    <property type="protein sequence ID" value="OHS98486.1"/>
    <property type="molecule type" value="Genomic_DNA"/>
</dbReference>
<protein>
    <submittedName>
        <fullName evidence="2">Acetyltransferase</fullName>
    </submittedName>
</protein>
<evidence type="ECO:0000313" key="3">
    <source>
        <dbReference type="Proteomes" id="UP000179807"/>
    </source>
</evidence>
<dbReference type="SUPFAM" id="SSF55729">
    <property type="entry name" value="Acyl-CoA N-acyltransferases (Nat)"/>
    <property type="match status" value="1"/>
</dbReference>
<dbReference type="GO" id="GO:0016747">
    <property type="term" value="F:acyltransferase activity, transferring groups other than amino-acyl groups"/>
    <property type="evidence" value="ECO:0007669"/>
    <property type="project" value="InterPro"/>
</dbReference>
<keyword evidence="3" id="KW-1185">Reference proteome</keyword>
<dbReference type="PANTHER" id="PTHR43792:SF16">
    <property type="entry name" value="N-ACETYLTRANSFERASE DOMAIN-CONTAINING PROTEIN"/>
    <property type="match status" value="1"/>
</dbReference>
<dbReference type="Proteomes" id="UP000179807">
    <property type="component" value="Unassembled WGS sequence"/>
</dbReference>
<dbReference type="OrthoDB" id="630895at2759"/>
<feature type="domain" description="N-acetyltransferase" evidence="1">
    <location>
        <begin position="8"/>
        <end position="165"/>
    </location>
</feature>
<gene>
    <name evidence="2" type="ORF">TRFO_35078</name>
</gene>